<keyword evidence="4" id="KW-1185">Reference proteome</keyword>
<evidence type="ECO:0000256" key="2">
    <source>
        <dbReference type="RuleBase" id="RU362080"/>
    </source>
</evidence>
<comment type="function">
    <text evidence="2">Antitoxin component of a type II toxin-antitoxin (TA) system.</text>
</comment>
<reference evidence="4" key="1">
    <citation type="journal article" date="2019" name="Int. J. Syst. Evol. Microbiol.">
        <title>The Global Catalogue of Microorganisms (GCM) 10K type strain sequencing project: providing services to taxonomists for standard genome sequencing and annotation.</title>
        <authorList>
            <consortium name="The Broad Institute Genomics Platform"/>
            <consortium name="The Broad Institute Genome Sequencing Center for Infectious Disease"/>
            <person name="Wu L."/>
            <person name="Ma J."/>
        </authorList>
    </citation>
    <scope>NUCLEOTIDE SEQUENCE [LARGE SCALE GENOMIC DNA]</scope>
    <source>
        <strain evidence="4">CCUG 49679</strain>
    </source>
</reference>
<proteinExistence type="inferred from homology"/>
<dbReference type="NCBIfam" id="TIGR01552">
    <property type="entry name" value="phd_fam"/>
    <property type="match status" value="1"/>
</dbReference>
<name>A0ABV8X7P5_9GAMM</name>
<dbReference type="RefSeq" id="WP_246942655.1">
    <property type="nucleotide sequence ID" value="NZ_JAKGAK010000030.1"/>
</dbReference>
<dbReference type="Proteomes" id="UP001596015">
    <property type="component" value="Unassembled WGS sequence"/>
</dbReference>
<dbReference type="Gene3D" id="3.40.1620.10">
    <property type="entry name" value="YefM-like domain"/>
    <property type="match status" value="1"/>
</dbReference>
<evidence type="ECO:0000313" key="4">
    <source>
        <dbReference type="Proteomes" id="UP001596015"/>
    </source>
</evidence>
<evidence type="ECO:0000313" key="3">
    <source>
        <dbReference type="EMBL" id="MFC4414809.1"/>
    </source>
</evidence>
<protein>
    <recommendedName>
        <fullName evidence="2">Antitoxin</fullName>
    </recommendedName>
</protein>
<dbReference type="InterPro" id="IPR006442">
    <property type="entry name" value="Antitoxin_Phd/YefM"/>
</dbReference>
<gene>
    <name evidence="3" type="ORF">ACFO0E_00045</name>
</gene>
<comment type="similarity">
    <text evidence="1 2">Belongs to the phD/YefM antitoxin family.</text>
</comment>
<sequence length="79" mass="8872">MDIINMRDANTRLFQLVDKAAKGEPFIISKAGKPMARVTAVDAPEPGKVRHRGFLKRQMRVPEDFDRLGETDIADSFKG</sequence>
<accession>A0ABV8X7P5</accession>
<dbReference type="Pfam" id="PF02604">
    <property type="entry name" value="PhdYeFM_antitox"/>
    <property type="match status" value="1"/>
</dbReference>
<organism evidence="3 4">
    <name type="scientific">Chromohalobacter beijerinckii</name>
    <dbReference type="NCBI Taxonomy" id="86179"/>
    <lineage>
        <taxon>Bacteria</taxon>
        <taxon>Pseudomonadati</taxon>
        <taxon>Pseudomonadota</taxon>
        <taxon>Gammaproteobacteria</taxon>
        <taxon>Oceanospirillales</taxon>
        <taxon>Halomonadaceae</taxon>
        <taxon>Chromohalobacter</taxon>
    </lineage>
</organism>
<comment type="caution">
    <text evidence="3">The sequence shown here is derived from an EMBL/GenBank/DDBJ whole genome shotgun (WGS) entry which is preliminary data.</text>
</comment>
<evidence type="ECO:0000256" key="1">
    <source>
        <dbReference type="ARBA" id="ARBA00009981"/>
    </source>
</evidence>
<dbReference type="SUPFAM" id="SSF143120">
    <property type="entry name" value="YefM-like"/>
    <property type="match status" value="1"/>
</dbReference>
<dbReference type="EMBL" id="JBHSEO010000003">
    <property type="protein sequence ID" value="MFC4414809.1"/>
    <property type="molecule type" value="Genomic_DNA"/>
</dbReference>
<dbReference type="InterPro" id="IPR036165">
    <property type="entry name" value="YefM-like_sf"/>
</dbReference>